<dbReference type="Pfam" id="PF04127">
    <property type="entry name" value="DFP"/>
    <property type="match status" value="1"/>
</dbReference>
<dbReference type="SUPFAM" id="SSF102645">
    <property type="entry name" value="CoaB-like"/>
    <property type="match status" value="1"/>
</dbReference>
<dbReference type="EC" id="6.3.2.5" evidence="3"/>
<feature type="binding site" evidence="3">
    <location>
        <position position="338"/>
    </location>
    <ligand>
        <name>CTP</name>
        <dbReference type="ChEBI" id="CHEBI:37563"/>
    </ligand>
</feature>
<feature type="domain" description="Flavoprotein" evidence="5">
    <location>
        <begin position="3"/>
        <end position="169"/>
    </location>
</feature>
<evidence type="ECO:0000313" key="7">
    <source>
        <dbReference type="EMBL" id="SQH24882.1"/>
    </source>
</evidence>
<evidence type="ECO:0000256" key="4">
    <source>
        <dbReference type="RuleBase" id="RU364078"/>
    </source>
</evidence>
<dbReference type="InterPro" id="IPR007085">
    <property type="entry name" value="DNA/pantothenate-metab_flavo_C"/>
</dbReference>
<feature type="region of interest" description="Phosphopantothenoylcysteine decarboxylase" evidence="3">
    <location>
        <begin position="1"/>
        <end position="184"/>
    </location>
</feature>
<dbReference type="EC" id="4.1.1.36" evidence="3"/>
<evidence type="ECO:0000259" key="6">
    <source>
        <dbReference type="Pfam" id="PF04127"/>
    </source>
</evidence>
<evidence type="ECO:0000256" key="3">
    <source>
        <dbReference type="HAMAP-Rule" id="MF_02225"/>
    </source>
</evidence>
<comment type="cofactor">
    <cofactor evidence="3">
        <name>Mg(2+)</name>
        <dbReference type="ChEBI" id="CHEBI:18420"/>
    </cofactor>
</comment>
<keyword evidence="3 4" id="KW-0436">Ligase</keyword>
<dbReference type="GO" id="GO:0015941">
    <property type="term" value="P:pantothenate catabolic process"/>
    <property type="evidence" value="ECO:0007669"/>
    <property type="project" value="InterPro"/>
</dbReference>
<dbReference type="SUPFAM" id="SSF52507">
    <property type="entry name" value="Homo-oligomeric flavin-containing Cys decarboxylases, HFCD"/>
    <property type="match status" value="1"/>
</dbReference>
<keyword evidence="3" id="KW-0511">Multifunctional enzyme</keyword>
<feature type="active site" description="Proton donor" evidence="3">
    <location>
        <position position="153"/>
    </location>
</feature>
<gene>
    <name evidence="3 7" type="primary">coaBC</name>
    <name evidence="7" type="ORF">NCTC10529_01077</name>
</gene>
<evidence type="ECO:0000256" key="1">
    <source>
        <dbReference type="ARBA" id="ARBA00022793"/>
    </source>
</evidence>
<dbReference type="HAMAP" id="MF_02225">
    <property type="entry name" value="CoaBC"/>
    <property type="match status" value="1"/>
</dbReference>
<comment type="pathway">
    <text evidence="3 4">Cofactor biosynthesis; coenzyme A biosynthesis; CoA from (R)-pantothenate: step 2/5.</text>
</comment>
<dbReference type="NCBIfam" id="TIGR00521">
    <property type="entry name" value="coaBC_dfp"/>
    <property type="match status" value="1"/>
</dbReference>
<comment type="function">
    <text evidence="3">Catalyzes two sequential steps in the biosynthesis of coenzyme A. In the first step cysteine is conjugated to 4'-phosphopantothenate to form 4-phosphopantothenoylcysteine. In the second step the latter compound is decarboxylated to form 4'-phosphopantotheine.</text>
</comment>
<keyword evidence="2 3" id="KW-0456">Lyase</keyword>
<feature type="binding site" evidence="3">
    <location>
        <position position="274"/>
    </location>
    <ligand>
        <name>CTP</name>
        <dbReference type="ChEBI" id="CHEBI:37563"/>
    </ligand>
</feature>
<dbReference type="GO" id="GO:0004633">
    <property type="term" value="F:phosphopantothenoylcysteine decarboxylase activity"/>
    <property type="evidence" value="ECO:0007669"/>
    <property type="project" value="UniProtKB-UniRule"/>
</dbReference>
<sequence>MSKHILLAITGSIAAYKSCELVRLLKKQEHEVTVAMSEAACTFVTPQTFQALSGNPILTAQGGAGNGMAHINATRAADIMLIAPASANTIAKIAHGIADNIITEMVAARNCPLVLAPAMNVEMWQNPANLRNIKQLQADGVHIMQPAHGEQACGEVGVGRMLEAAEIADLLPDFWSPKPLLHKKIVITVGATYEAIDPVRGITNISSGQMGVALARACRRAGANVVLIHGKMQAALPVGMAHTQEAISAKAMYDAVLEHLPNADAFIAVAAVADYRVSNQSAQKIKKDQSGKPPVIKLAENTDILQQVAKSENAPFCVGFAAESENVLDNARAKRKRKGIPLLVANDVSQAMGKPTNQITLLDDERETELPEMSKDATAECIVLRMAGLMLRDSKK</sequence>
<comment type="similarity">
    <text evidence="3 4">In the C-terminal section; belongs to the PPC synthetase family.</text>
</comment>
<keyword evidence="1 3" id="KW-0210">Decarboxylase</keyword>
<keyword evidence="3" id="KW-0460">Magnesium</keyword>
<reference evidence="7 8" key="1">
    <citation type="submission" date="2018-06" db="EMBL/GenBank/DDBJ databases">
        <authorList>
            <consortium name="Pathogen Informatics"/>
            <person name="Doyle S."/>
        </authorList>
    </citation>
    <scope>NUCLEOTIDE SEQUENCE [LARGE SCALE GENOMIC DNA]</scope>
    <source>
        <strain evidence="7 8">NCTC10529</strain>
    </source>
</reference>
<feature type="binding site" evidence="3">
    <location>
        <position position="334"/>
    </location>
    <ligand>
        <name>CTP</name>
        <dbReference type="ChEBI" id="CHEBI:37563"/>
    </ligand>
</feature>
<dbReference type="InterPro" id="IPR003382">
    <property type="entry name" value="Flavoprotein"/>
</dbReference>
<dbReference type="GO" id="GO:0071513">
    <property type="term" value="C:phosphopantothenoylcysteine decarboxylase complex"/>
    <property type="evidence" value="ECO:0007669"/>
    <property type="project" value="TreeGrafter"/>
</dbReference>
<dbReference type="GO" id="GO:0015937">
    <property type="term" value="P:coenzyme A biosynthetic process"/>
    <property type="evidence" value="ECO:0007669"/>
    <property type="project" value="UniProtKB-UniRule"/>
</dbReference>
<dbReference type="InterPro" id="IPR035929">
    <property type="entry name" value="CoaB-like_sf"/>
</dbReference>
<keyword evidence="3 4" id="KW-0288">FMN</keyword>
<dbReference type="InterPro" id="IPR005252">
    <property type="entry name" value="CoaBC"/>
</dbReference>
<dbReference type="PANTHER" id="PTHR14359">
    <property type="entry name" value="HOMO-OLIGOMERIC FLAVIN CONTAINING CYS DECARBOXYLASE FAMILY"/>
    <property type="match status" value="1"/>
</dbReference>
<dbReference type="AlphaFoldDB" id="A0AAX2J3L1"/>
<dbReference type="Gene3D" id="3.40.50.1950">
    <property type="entry name" value="Flavin prenyltransferase-like"/>
    <property type="match status" value="1"/>
</dbReference>
<comment type="function">
    <text evidence="4">Catalyzes two steps in the biosynthesis of coenzyme A. In the first step cysteine is conjugated to 4'-phosphopantothenate to form 4-phosphopantothenoylcysteine, in the latter compound is decarboxylated to form 4'-phosphopantotheine.</text>
</comment>
<feature type="binding site" evidence="3">
    <location>
        <position position="284"/>
    </location>
    <ligand>
        <name>CTP</name>
        <dbReference type="ChEBI" id="CHEBI:37563"/>
    </ligand>
</feature>
<comment type="catalytic activity">
    <reaction evidence="3 4">
        <text>(R)-4'-phosphopantothenate + L-cysteine + CTP = N-[(R)-4-phosphopantothenoyl]-L-cysteine + CMP + diphosphate + H(+)</text>
        <dbReference type="Rhea" id="RHEA:19397"/>
        <dbReference type="ChEBI" id="CHEBI:10986"/>
        <dbReference type="ChEBI" id="CHEBI:15378"/>
        <dbReference type="ChEBI" id="CHEBI:33019"/>
        <dbReference type="ChEBI" id="CHEBI:35235"/>
        <dbReference type="ChEBI" id="CHEBI:37563"/>
        <dbReference type="ChEBI" id="CHEBI:59458"/>
        <dbReference type="ChEBI" id="CHEBI:60377"/>
        <dbReference type="EC" id="6.3.2.5"/>
    </reaction>
</comment>
<dbReference type="EMBL" id="LS483426">
    <property type="protein sequence ID" value="SQH24882.1"/>
    <property type="molecule type" value="Genomic_DNA"/>
</dbReference>
<comment type="catalytic activity">
    <reaction evidence="3 4">
        <text>N-[(R)-4-phosphopantothenoyl]-L-cysteine + H(+) = (R)-4'-phosphopantetheine + CO2</text>
        <dbReference type="Rhea" id="RHEA:16793"/>
        <dbReference type="ChEBI" id="CHEBI:15378"/>
        <dbReference type="ChEBI" id="CHEBI:16526"/>
        <dbReference type="ChEBI" id="CHEBI:59458"/>
        <dbReference type="ChEBI" id="CHEBI:61723"/>
        <dbReference type="EC" id="4.1.1.36"/>
    </reaction>
</comment>
<dbReference type="PANTHER" id="PTHR14359:SF6">
    <property type="entry name" value="PHOSPHOPANTOTHENOYLCYSTEINE DECARBOXYLASE"/>
    <property type="match status" value="1"/>
</dbReference>
<dbReference type="Proteomes" id="UP000248598">
    <property type="component" value="Chromosome 1"/>
</dbReference>
<evidence type="ECO:0000313" key="8">
    <source>
        <dbReference type="Proteomes" id="UP000248598"/>
    </source>
</evidence>
<organism evidence="7 8">
    <name type="scientific">Kingella kingae</name>
    <dbReference type="NCBI Taxonomy" id="504"/>
    <lineage>
        <taxon>Bacteria</taxon>
        <taxon>Pseudomonadati</taxon>
        <taxon>Pseudomonadota</taxon>
        <taxon>Betaproteobacteria</taxon>
        <taxon>Neisseriales</taxon>
        <taxon>Neisseriaceae</taxon>
        <taxon>Kingella</taxon>
    </lineage>
</organism>
<dbReference type="Pfam" id="PF02441">
    <property type="entry name" value="Flavoprotein"/>
    <property type="match status" value="1"/>
</dbReference>
<comment type="pathway">
    <text evidence="3 4">Cofactor biosynthesis; coenzyme A biosynthesis; CoA from (R)-pantothenate: step 3/5.</text>
</comment>
<feature type="binding site" evidence="3">
    <location>
        <position position="320"/>
    </location>
    <ligand>
        <name>CTP</name>
        <dbReference type="ChEBI" id="CHEBI:37563"/>
    </ligand>
</feature>
<dbReference type="GO" id="GO:0046872">
    <property type="term" value="F:metal ion binding"/>
    <property type="evidence" value="ECO:0007669"/>
    <property type="project" value="UniProtKB-KW"/>
</dbReference>
<dbReference type="Gene3D" id="3.40.50.10300">
    <property type="entry name" value="CoaB-like"/>
    <property type="match status" value="1"/>
</dbReference>
<feature type="region of interest" description="Phosphopantothenate--cysteine ligase" evidence="3">
    <location>
        <begin position="185"/>
        <end position="396"/>
    </location>
</feature>
<dbReference type="RefSeq" id="WP_003785698.1">
    <property type="nucleotide sequence ID" value="NZ_CP091518.1"/>
</dbReference>
<feature type="domain" description="DNA/pantothenate metabolism flavoprotein C-terminal" evidence="6">
    <location>
        <begin position="182"/>
        <end position="386"/>
    </location>
</feature>
<dbReference type="GO" id="GO:0004632">
    <property type="term" value="F:phosphopantothenate--cysteine ligase activity"/>
    <property type="evidence" value="ECO:0007669"/>
    <property type="project" value="UniProtKB-UniRule"/>
</dbReference>
<evidence type="ECO:0000256" key="2">
    <source>
        <dbReference type="ARBA" id="ARBA00023239"/>
    </source>
</evidence>
<protein>
    <recommendedName>
        <fullName evidence="3">Coenzyme A biosynthesis bifunctional protein CoaBC</fullName>
    </recommendedName>
    <alternativeName>
        <fullName evidence="3">DNA/pantothenate metabolism flavoprotein</fullName>
    </alternativeName>
    <alternativeName>
        <fullName evidence="3">Phosphopantothenoylcysteine synthetase/decarboxylase</fullName>
        <shortName evidence="3">PPCS-PPCDC</shortName>
    </alternativeName>
    <domain>
        <recommendedName>
            <fullName evidence="3">Phosphopantothenoylcysteine decarboxylase</fullName>
            <shortName evidence="3">PPC decarboxylase</shortName>
            <shortName evidence="3">PPC-DC</shortName>
            <ecNumber evidence="3">4.1.1.36</ecNumber>
        </recommendedName>
        <alternativeName>
            <fullName evidence="3">CoaC</fullName>
        </alternativeName>
    </domain>
    <domain>
        <recommendedName>
            <fullName evidence="3">Phosphopantothenate--cysteine ligase</fullName>
            <ecNumber evidence="3">6.3.2.5</ecNumber>
        </recommendedName>
        <alternativeName>
            <fullName evidence="3">CoaB</fullName>
        </alternativeName>
        <alternativeName>
            <fullName evidence="3">Phosphopantothenoylcysteine synthetase</fullName>
            <shortName evidence="3">PPC synthetase</shortName>
            <shortName evidence="3">PPC-S</shortName>
        </alternativeName>
    </domain>
</protein>
<keyword evidence="3" id="KW-0479">Metal-binding</keyword>
<comment type="similarity">
    <text evidence="3 4">In the N-terminal section; belongs to the HFCD (homo-oligomeric flavin containing Cys decarboxylase) superfamily.</text>
</comment>
<dbReference type="InterPro" id="IPR036551">
    <property type="entry name" value="Flavin_trans-like"/>
</dbReference>
<proteinExistence type="inferred from homology"/>
<dbReference type="GeneID" id="93262376"/>
<keyword evidence="3 4" id="KW-0285">Flavoprotein</keyword>
<evidence type="ECO:0000259" key="5">
    <source>
        <dbReference type="Pfam" id="PF02441"/>
    </source>
</evidence>
<name>A0AAX2J3L1_KINKI</name>
<dbReference type="GO" id="GO:0010181">
    <property type="term" value="F:FMN binding"/>
    <property type="evidence" value="ECO:0007669"/>
    <property type="project" value="UniProtKB-UniRule"/>
</dbReference>
<comment type="caution">
    <text evidence="3">Lacks conserved residue(s) required for the propagation of feature annotation.</text>
</comment>
<accession>A0AAX2J3L1</accession>
<comment type="cofactor">
    <cofactor evidence="3">
        <name>FMN</name>
        <dbReference type="ChEBI" id="CHEBI:58210"/>
    </cofactor>
    <text evidence="3">Binds 1 FMN per subunit.</text>
</comment>